<keyword evidence="7 8" id="KW-0862">Zinc</keyword>
<keyword evidence="6 8" id="KW-0378">Hydrolase</keyword>
<evidence type="ECO:0000256" key="1">
    <source>
        <dbReference type="ARBA" id="ARBA00011738"/>
    </source>
</evidence>
<feature type="binding site" evidence="8">
    <location>
        <position position="212"/>
    </location>
    <ligand>
        <name>Zn(2+)</name>
        <dbReference type="ChEBI" id="CHEBI:29105"/>
        <label>2</label>
        <note>catalytic</note>
    </ligand>
</feature>
<dbReference type="PANTHER" id="PTHR46018:SF2">
    <property type="entry name" value="ZINC PHOSPHODIESTERASE ELAC PROTEIN 1"/>
    <property type="match status" value="1"/>
</dbReference>
<keyword evidence="4 8" id="KW-0479">Metal-binding</keyword>
<dbReference type="OrthoDB" id="9800940at2"/>
<organism evidence="9 10">
    <name type="scientific">Pontibacter mucosus</name>
    <dbReference type="NCBI Taxonomy" id="1649266"/>
    <lineage>
        <taxon>Bacteria</taxon>
        <taxon>Pseudomonadati</taxon>
        <taxon>Bacteroidota</taxon>
        <taxon>Cytophagia</taxon>
        <taxon>Cytophagales</taxon>
        <taxon>Hymenobacteraceae</taxon>
        <taxon>Pontibacter</taxon>
    </lineage>
</organism>
<keyword evidence="2 8" id="KW-0819">tRNA processing</keyword>
<feature type="active site" description="Proton acceptor" evidence="8">
    <location>
        <position position="66"/>
    </location>
</feature>
<keyword evidence="5 8" id="KW-0255">Endonuclease</keyword>
<dbReference type="HAMAP" id="MF_01818">
    <property type="entry name" value="RNase_Z_BN"/>
    <property type="match status" value="1"/>
</dbReference>
<proteinExistence type="inferred from homology"/>
<comment type="subunit">
    <text evidence="1 8">Homodimer.</text>
</comment>
<evidence type="ECO:0000256" key="8">
    <source>
        <dbReference type="HAMAP-Rule" id="MF_01818"/>
    </source>
</evidence>
<dbReference type="InterPro" id="IPR036866">
    <property type="entry name" value="RibonucZ/Hydroxyglut_hydro"/>
</dbReference>
<comment type="catalytic activity">
    <reaction evidence="8">
        <text>Endonucleolytic cleavage of RNA, removing extra 3' nucleotides from tRNA precursor, generating 3' termini of tRNAs. A 3'-hydroxy group is left at the tRNA terminus and a 5'-phosphoryl group is left at the trailer molecule.</text>
        <dbReference type="EC" id="3.1.26.11"/>
    </reaction>
</comment>
<evidence type="ECO:0000313" key="10">
    <source>
        <dbReference type="Proteomes" id="UP000244225"/>
    </source>
</evidence>
<keyword evidence="10" id="KW-1185">Reference proteome</keyword>
<comment type="caution">
    <text evidence="9">The sequence shown here is derived from an EMBL/GenBank/DDBJ whole genome shotgun (WGS) entry which is preliminary data.</text>
</comment>
<dbReference type="Proteomes" id="UP000244225">
    <property type="component" value="Unassembled WGS sequence"/>
</dbReference>
<feature type="binding site" evidence="8">
    <location>
        <position position="270"/>
    </location>
    <ligand>
        <name>Zn(2+)</name>
        <dbReference type="ChEBI" id="CHEBI:29105"/>
        <label>2</label>
        <note>catalytic</note>
    </ligand>
</feature>
<dbReference type="NCBIfam" id="TIGR02651">
    <property type="entry name" value="RNase_Z"/>
    <property type="match status" value="1"/>
</dbReference>
<sequence>MEFELRILGSSSATPSTNRHHTAQVLTIGNQHHLIDCGEGTQMQLMLYRIKHQRICNIYISHLHGDHYFGLAGLISTMHLQGRQTPLHLFGPPGLSEILSLQFKYSGTNLNFKLVFHELDTTVYKKIFEDKSVTVHTIPMEHRVPCCGFLFREKPKPRPLIKEKLPDFLRPPQLVRLKWGEDIRDEAGNLLVRNTDVTLAPKRSRSYAYCSDSRYKPALLPYLQHVDLLYHEATFTHDLHERAAYTFHSTARQAAELAAAAQVRQLIIGHFSVRYKDLSPLLEEAREVFPATELATEGSIFSVMERD</sequence>
<comment type="function">
    <text evidence="8">Zinc phosphodiesterase, which displays some tRNA 3'-processing endonuclease activity. Probably involved in tRNA maturation, by removing a 3'-trailer from precursor tRNA.</text>
</comment>
<dbReference type="GO" id="GO:0042781">
    <property type="term" value="F:3'-tRNA processing endoribonuclease activity"/>
    <property type="evidence" value="ECO:0007669"/>
    <property type="project" value="UniProtKB-UniRule"/>
</dbReference>
<dbReference type="NCBIfam" id="NF000801">
    <property type="entry name" value="PRK00055.1-3"/>
    <property type="match status" value="1"/>
</dbReference>
<feature type="binding site" evidence="8">
    <location>
        <position position="212"/>
    </location>
    <ligand>
        <name>Zn(2+)</name>
        <dbReference type="ChEBI" id="CHEBI:29105"/>
        <label>1</label>
        <note>catalytic</note>
    </ligand>
</feature>
<dbReference type="RefSeq" id="WP_108212336.1">
    <property type="nucleotide sequence ID" value="NZ_QBKI01000006.1"/>
</dbReference>
<dbReference type="AlphaFoldDB" id="A0A2T5YGQ6"/>
<reference evidence="9 10" key="1">
    <citation type="submission" date="2018-04" db="EMBL/GenBank/DDBJ databases">
        <title>Genomic Encyclopedia of Archaeal and Bacterial Type Strains, Phase II (KMG-II): from individual species to whole genera.</title>
        <authorList>
            <person name="Goeker M."/>
        </authorList>
    </citation>
    <scope>NUCLEOTIDE SEQUENCE [LARGE SCALE GENOMIC DNA]</scope>
    <source>
        <strain evidence="9 10">DSM 100162</strain>
    </source>
</reference>
<accession>A0A2T5YGQ6</accession>
<evidence type="ECO:0000256" key="6">
    <source>
        <dbReference type="ARBA" id="ARBA00022801"/>
    </source>
</evidence>
<evidence type="ECO:0000256" key="7">
    <source>
        <dbReference type="ARBA" id="ARBA00022833"/>
    </source>
</evidence>
<gene>
    <name evidence="8" type="primary">rnz</name>
    <name evidence="9" type="ORF">C8N40_106274</name>
</gene>
<feature type="binding site" evidence="8">
    <location>
        <position position="66"/>
    </location>
    <ligand>
        <name>Zn(2+)</name>
        <dbReference type="ChEBI" id="CHEBI:29105"/>
        <label>2</label>
        <note>catalytic</note>
    </ligand>
</feature>
<evidence type="ECO:0000256" key="2">
    <source>
        <dbReference type="ARBA" id="ARBA00022694"/>
    </source>
</evidence>
<dbReference type="CDD" id="cd07717">
    <property type="entry name" value="RNaseZ_ZiPD-like_MBL-fold"/>
    <property type="match status" value="1"/>
</dbReference>
<protein>
    <recommendedName>
        <fullName evidence="8">Ribonuclease Z</fullName>
        <shortName evidence="8">RNase Z</shortName>
        <ecNumber evidence="8">3.1.26.11</ecNumber>
    </recommendedName>
    <alternativeName>
        <fullName evidence="8">tRNA 3 endonuclease</fullName>
    </alternativeName>
    <alternativeName>
        <fullName evidence="8">tRNase Z</fullName>
    </alternativeName>
</protein>
<comment type="cofactor">
    <cofactor evidence="8">
        <name>Zn(2+)</name>
        <dbReference type="ChEBI" id="CHEBI:29105"/>
    </cofactor>
    <text evidence="8">Binds 2 Zn(2+) ions.</text>
</comment>
<dbReference type="EMBL" id="QBKI01000006">
    <property type="protein sequence ID" value="PTX18474.1"/>
    <property type="molecule type" value="Genomic_DNA"/>
</dbReference>
<dbReference type="InterPro" id="IPR013471">
    <property type="entry name" value="RNase_Z/BN"/>
</dbReference>
<name>A0A2T5YGQ6_9BACT</name>
<dbReference type="GO" id="GO:0008270">
    <property type="term" value="F:zinc ion binding"/>
    <property type="evidence" value="ECO:0007669"/>
    <property type="project" value="UniProtKB-UniRule"/>
</dbReference>
<feature type="binding site" evidence="8">
    <location>
        <position position="67"/>
    </location>
    <ligand>
        <name>Zn(2+)</name>
        <dbReference type="ChEBI" id="CHEBI:29105"/>
        <label>2</label>
        <note>catalytic</note>
    </ligand>
</feature>
<evidence type="ECO:0000313" key="9">
    <source>
        <dbReference type="EMBL" id="PTX18474.1"/>
    </source>
</evidence>
<dbReference type="SUPFAM" id="SSF56281">
    <property type="entry name" value="Metallo-hydrolase/oxidoreductase"/>
    <property type="match status" value="1"/>
</dbReference>
<dbReference type="Gene3D" id="3.60.15.10">
    <property type="entry name" value="Ribonuclease Z/Hydroxyacylglutathione hydrolase-like"/>
    <property type="match status" value="1"/>
</dbReference>
<dbReference type="Pfam" id="PF23023">
    <property type="entry name" value="Anti-Pycsar_Apyc1"/>
    <property type="match status" value="1"/>
</dbReference>
<evidence type="ECO:0000256" key="3">
    <source>
        <dbReference type="ARBA" id="ARBA00022722"/>
    </source>
</evidence>
<keyword evidence="3 8" id="KW-0540">Nuclease</keyword>
<comment type="similarity">
    <text evidence="8">Belongs to the RNase Z family.</text>
</comment>
<dbReference type="PANTHER" id="PTHR46018">
    <property type="entry name" value="ZINC PHOSPHODIESTERASE ELAC PROTEIN 1"/>
    <property type="match status" value="1"/>
</dbReference>
<feature type="binding site" evidence="8">
    <location>
        <position position="62"/>
    </location>
    <ligand>
        <name>Zn(2+)</name>
        <dbReference type="ChEBI" id="CHEBI:29105"/>
        <label>1</label>
        <note>catalytic</note>
    </ligand>
</feature>
<feature type="binding site" evidence="8">
    <location>
        <position position="142"/>
    </location>
    <ligand>
        <name>Zn(2+)</name>
        <dbReference type="ChEBI" id="CHEBI:29105"/>
        <label>1</label>
        <note>catalytic</note>
    </ligand>
</feature>
<feature type="binding site" evidence="8">
    <location>
        <position position="64"/>
    </location>
    <ligand>
        <name>Zn(2+)</name>
        <dbReference type="ChEBI" id="CHEBI:29105"/>
        <label>1</label>
        <note>catalytic</note>
    </ligand>
</feature>
<dbReference type="EC" id="3.1.26.11" evidence="8"/>
<evidence type="ECO:0000256" key="5">
    <source>
        <dbReference type="ARBA" id="ARBA00022759"/>
    </source>
</evidence>
<evidence type="ECO:0000256" key="4">
    <source>
        <dbReference type="ARBA" id="ARBA00022723"/>
    </source>
</evidence>